<feature type="domain" description="Stealth protein CR1 conserved region 1" evidence="9">
    <location>
        <begin position="53"/>
        <end position="79"/>
    </location>
</feature>
<feature type="domain" description="LNR" evidence="7">
    <location>
        <begin position="204"/>
        <end position="237"/>
    </location>
</feature>
<dbReference type="GO" id="GO:0016256">
    <property type="term" value="P:N-glycan processing to lysosome"/>
    <property type="evidence" value="ECO:0007669"/>
    <property type="project" value="TreeGrafter"/>
</dbReference>
<evidence type="ECO:0000256" key="2">
    <source>
        <dbReference type="ARBA" id="ARBA00022679"/>
    </source>
</evidence>
<comment type="similarity">
    <text evidence="1">Belongs to the stealth family.</text>
</comment>
<dbReference type="Pfam" id="PF17101">
    <property type="entry name" value="Stealth_CR1"/>
    <property type="match status" value="1"/>
</dbReference>
<feature type="transmembrane region" description="Helical" evidence="6">
    <location>
        <begin position="12"/>
        <end position="32"/>
    </location>
</feature>
<feature type="domain" description="Stealth protein CR2 conserved region 2" evidence="8">
    <location>
        <begin position="90"/>
        <end position="192"/>
    </location>
</feature>
<dbReference type="GO" id="GO:0005794">
    <property type="term" value="C:Golgi apparatus"/>
    <property type="evidence" value="ECO:0007669"/>
    <property type="project" value="TreeGrafter"/>
</dbReference>
<dbReference type="InterPro" id="IPR021520">
    <property type="entry name" value="Stealth_CR2"/>
</dbReference>
<dbReference type="Pfam" id="PF00066">
    <property type="entry name" value="Notch"/>
    <property type="match status" value="1"/>
</dbReference>
<dbReference type="Pfam" id="PF17102">
    <property type="entry name" value="Stealth_CR3"/>
    <property type="match status" value="1"/>
</dbReference>
<keyword evidence="5" id="KW-0325">Glycoprotein</keyword>
<dbReference type="AlphaFoldDB" id="A0A9P0CW26"/>
<dbReference type="InterPro" id="IPR031358">
    <property type="entry name" value="Stealth_CR1"/>
</dbReference>
<evidence type="ECO:0000313" key="13">
    <source>
        <dbReference type="Proteomes" id="UP001153636"/>
    </source>
</evidence>
<evidence type="ECO:0000256" key="5">
    <source>
        <dbReference type="ARBA" id="ARBA00023180"/>
    </source>
</evidence>
<evidence type="ECO:0000313" key="12">
    <source>
        <dbReference type="EMBL" id="CAH1107573.1"/>
    </source>
</evidence>
<accession>A0A9P0CW26</accession>
<dbReference type="Proteomes" id="UP001153636">
    <property type="component" value="Chromosome 22"/>
</dbReference>
<dbReference type="GO" id="GO:0003976">
    <property type="term" value="F:UDP-N-acetylglucosamine-lysosomal-enzyme N-acetylglucosaminephosphotransferase activity"/>
    <property type="evidence" value="ECO:0007669"/>
    <property type="project" value="TreeGrafter"/>
</dbReference>
<evidence type="ECO:0000256" key="4">
    <source>
        <dbReference type="ARBA" id="ARBA00023157"/>
    </source>
</evidence>
<dbReference type="EMBL" id="OV651834">
    <property type="protein sequence ID" value="CAH1107573.1"/>
    <property type="molecule type" value="Genomic_DNA"/>
</dbReference>
<keyword evidence="2" id="KW-0808">Transferase</keyword>
<dbReference type="OrthoDB" id="263283at2759"/>
<evidence type="ECO:0000259" key="7">
    <source>
        <dbReference type="Pfam" id="PF00066"/>
    </source>
</evidence>
<keyword evidence="6" id="KW-0472">Membrane</keyword>
<evidence type="ECO:0000259" key="9">
    <source>
        <dbReference type="Pfam" id="PF17101"/>
    </source>
</evidence>
<keyword evidence="6" id="KW-1133">Transmembrane helix</keyword>
<dbReference type="InterPro" id="IPR047141">
    <property type="entry name" value="Stealth"/>
</dbReference>
<feature type="transmembrane region" description="Helical" evidence="6">
    <location>
        <begin position="626"/>
        <end position="645"/>
    </location>
</feature>
<dbReference type="Pfam" id="PF11380">
    <property type="entry name" value="Stealth_CR2"/>
    <property type="match status" value="1"/>
</dbReference>
<keyword evidence="4" id="KW-1015">Disulfide bond</keyword>
<keyword evidence="6" id="KW-0812">Transmembrane</keyword>
<reference evidence="12" key="1">
    <citation type="submission" date="2022-01" db="EMBL/GenBank/DDBJ databases">
        <authorList>
            <person name="King R."/>
        </authorList>
    </citation>
    <scope>NUCLEOTIDE SEQUENCE</scope>
</reference>
<protein>
    <submittedName>
        <fullName evidence="12">Uncharacterized protein</fullName>
    </submittedName>
</protein>
<dbReference type="PANTHER" id="PTHR24045">
    <property type="match status" value="1"/>
</dbReference>
<evidence type="ECO:0000256" key="3">
    <source>
        <dbReference type="ARBA" id="ARBA00022737"/>
    </source>
</evidence>
<keyword evidence="13" id="KW-1185">Reference proteome</keyword>
<evidence type="ECO:0000259" key="8">
    <source>
        <dbReference type="Pfam" id="PF11380"/>
    </source>
</evidence>
<evidence type="ECO:0000256" key="6">
    <source>
        <dbReference type="SAM" id="Phobius"/>
    </source>
</evidence>
<feature type="domain" description="Stealth protein CR3 conserved region 3" evidence="10">
    <location>
        <begin position="376"/>
        <end position="424"/>
    </location>
</feature>
<dbReference type="PANTHER" id="PTHR24045:SF0">
    <property type="entry name" value="N-ACETYLGLUCOSAMINE-1-PHOSPHOTRANSFERASE SUBUNITS ALPHA_BETA"/>
    <property type="match status" value="1"/>
</dbReference>
<sequence length="661" mass="78630">MVVIFHMRKCFFIKFIFSLFLFILFVLIYLIFKFFHHGLLNETFTTSNCQYGEKIDIVYTWVNGSDPKFNKNLNEYLKNKNISCDSSKQRFDDKYELKFSLRSIEKYAPWINHVYIVTNGQIPYWLNLDYEKVTVVTHNEIFKDVTNLPTFSSPAIESNLHSIPGLSKKFIYFNDDLFLASPIHPDDFYTPGKGFLIYLAWPVPNCAHNCLWIYVNDGQCDRDCYIPECQMDGSDCDDDNDDADEQKRTIYDFTTDNSEYVNEENETKSAALAETIKKVQANFYHIFLKKLNDTNLVNMNNTSIKNISNIVKDHNNNLIKTDKFRRHIKKRDNSKFRKYFEKFKFTKNIDAYSASLQHSNRVFNSKYGFQTRKVPSHAPILIDKDIMKELENKFVEEFRITEKNKVRRKDDMQFSFTYYHFVMSEKRNRTIEDIFDEFDTDSSNTWSDREIRTLLTQLYELPLSYGTVDNFESKLLECSKYGSYQNVPVPPYERYIDSKLPVISKYLVKDCHYISTLLLQKFQRVFKYKFEVVQNSDKFVSFAMLNSNISDVVGNLDEIRRHRRKFVCLNDNLDESKESENELVRAILYDFYLSLFPIPSRFELPQELRNKFAYVEELNEWKSNRMLVKICLYILIFVILCFITFNSCKKMCYQVVNKFFC</sequence>
<feature type="domain" description="Stealth protein CR4 conserved region 4" evidence="11">
    <location>
        <begin position="557"/>
        <end position="614"/>
    </location>
</feature>
<dbReference type="Pfam" id="PF17103">
    <property type="entry name" value="Stealth_CR4"/>
    <property type="match status" value="1"/>
</dbReference>
<dbReference type="InterPro" id="IPR031356">
    <property type="entry name" value="Stealth_CR4"/>
</dbReference>
<organism evidence="12 13">
    <name type="scientific">Psylliodes chrysocephalus</name>
    <dbReference type="NCBI Taxonomy" id="3402493"/>
    <lineage>
        <taxon>Eukaryota</taxon>
        <taxon>Metazoa</taxon>
        <taxon>Ecdysozoa</taxon>
        <taxon>Arthropoda</taxon>
        <taxon>Hexapoda</taxon>
        <taxon>Insecta</taxon>
        <taxon>Pterygota</taxon>
        <taxon>Neoptera</taxon>
        <taxon>Endopterygota</taxon>
        <taxon>Coleoptera</taxon>
        <taxon>Polyphaga</taxon>
        <taxon>Cucujiformia</taxon>
        <taxon>Chrysomeloidea</taxon>
        <taxon>Chrysomelidae</taxon>
        <taxon>Galerucinae</taxon>
        <taxon>Alticini</taxon>
        <taxon>Psylliodes</taxon>
    </lineage>
</organism>
<name>A0A9P0CW26_9CUCU</name>
<evidence type="ECO:0000259" key="11">
    <source>
        <dbReference type="Pfam" id="PF17103"/>
    </source>
</evidence>
<evidence type="ECO:0000256" key="1">
    <source>
        <dbReference type="ARBA" id="ARBA00007583"/>
    </source>
</evidence>
<proteinExistence type="inferred from homology"/>
<dbReference type="GO" id="GO:0046835">
    <property type="term" value="P:carbohydrate phosphorylation"/>
    <property type="evidence" value="ECO:0007669"/>
    <property type="project" value="TreeGrafter"/>
</dbReference>
<dbReference type="Gene3D" id="4.10.470.20">
    <property type="match status" value="1"/>
</dbReference>
<dbReference type="InterPro" id="IPR031357">
    <property type="entry name" value="Stealth_CR3"/>
</dbReference>
<gene>
    <name evidence="12" type="ORF">PSYICH_LOCUS8306</name>
</gene>
<keyword evidence="3" id="KW-0677">Repeat</keyword>
<dbReference type="InterPro" id="IPR000800">
    <property type="entry name" value="Notch_dom"/>
</dbReference>
<evidence type="ECO:0000259" key="10">
    <source>
        <dbReference type="Pfam" id="PF17102"/>
    </source>
</evidence>